<dbReference type="InterPro" id="IPR005025">
    <property type="entry name" value="FMN_Rdtase-like_dom"/>
</dbReference>
<dbReference type="Gene3D" id="3.40.50.360">
    <property type="match status" value="1"/>
</dbReference>
<dbReference type="InterPro" id="IPR029039">
    <property type="entry name" value="Flavoprotein-like_sf"/>
</dbReference>
<keyword evidence="7" id="KW-1185">Reference proteome</keyword>
<dbReference type="PANTHER" id="PTHR43278">
    <property type="entry name" value="NAD(P)H-DEPENDENT FMN-CONTAINING OXIDOREDUCTASE YWQN-RELATED"/>
    <property type="match status" value="1"/>
</dbReference>
<dbReference type="Pfam" id="PF03358">
    <property type="entry name" value="FMN_red"/>
    <property type="match status" value="1"/>
</dbReference>
<keyword evidence="4" id="KW-0472">Membrane</keyword>
<dbReference type="SUPFAM" id="SSF52218">
    <property type="entry name" value="Flavoproteins"/>
    <property type="match status" value="1"/>
</dbReference>
<feature type="domain" description="NADPH-dependent FMN reductase-like" evidence="5">
    <location>
        <begin position="76"/>
        <end position="158"/>
    </location>
</feature>
<accession>A0ABN6SBR0</accession>
<evidence type="ECO:0000313" key="7">
    <source>
        <dbReference type="Proteomes" id="UP001321766"/>
    </source>
</evidence>
<dbReference type="InterPro" id="IPR051796">
    <property type="entry name" value="ISF_SsuE-like"/>
</dbReference>
<keyword evidence="1" id="KW-0285">Flavoprotein</keyword>
<evidence type="ECO:0000259" key="5">
    <source>
        <dbReference type="Pfam" id="PF03358"/>
    </source>
</evidence>
<evidence type="ECO:0000256" key="1">
    <source>
        <dbReference type="ARBA" id="ARBA00022630"/>
    </source>
</evidence>
<gene>
    <name evidence="6" type="ORF">KIM372_04240</name>
</gene>
<evidence type="ECO:0000256" key="3">
    <source>
        <dbReference type="SAM" id="MobiDB-lite"/>
    </source>
</evidence>
<evidence type="ECO:0000256" key="4">
    <source>
        <dbReference type="SAM" id="Phobius"/>
    </source>
</evidence>
<evidence type="ECO:0000313" key="6">
    <source>
        <dbReference type="EMBL" id="BDR52517.1"/>
    </source>
</evidence>
<feature type="compositionally biased region" description="Basic and acidic residues" evidence="3">
    <location>
        <begin position="62"/>
        <end position="71"/>
    </location>
</feature>
<organism evidence="6 7">
    <name type="scientific">Bombiscardovia nodaiensis</name>
    <dbReference type="NCBI Taxonomy" id="2932181"/>
    <lineage>
        <taxon>Bacteria</taxon>
        <taxon>Bacillati</taxon>
        <taxon>Actinomycetota</taxon>
        <taxon>Actinomycetes</taxon>
        <taxon>Bifidobacteriales</taxon>
        <taxon>Bifidobacteriaceae</taxon>
        <taxon>Bombiscardovia</taxon>
    </lineage>
</organism>
<proteinExistence type="predicted"/>
<dbReference type="EMBL" id="AP026798">
    <property type="protein sequence ID" value="BDR52517.1"/>
    <property type="molecule type" value="Genomic_DNA"/>
</dbReference>
<evidence type="ECO:0000256" key="2">
    <source>
        <dbReference type="ARBA" id="ARBA00022643"/>
    </source>
</evidence>
<reference evidence="6 7" key="1">
    <citation type="journal article" date="2023" name="Microbiol. Spectr.">
        <title>Symbiosis of Carpenter Bees with Uncharacterized Lactic Acid Bacteria Showing NAD Auxotrophy.</title>
        <authorList>
            <person name="Kawasaki S."/>
            <person name="Ozawa K."/>
            <person name="Mori T."/>
            <person name="Yamamoto A."/>
            <person name="Ito M."/>
            <person name="Ohkuma M."/>
            <person name="Sakamoto M."/>
            <person name="Matsutani M."/>
        </authorList>
    </citation>
    <scope>NUCLEOTIDE SEQUENCE [LARGE SCALE GENOMIC DNA]</scope>
    <source>
        <strain evidence="6 7">Kim37-2</strain>
    </source>
</reference>
<dbReference type="Proteomes" id="UP001321766">
    <property type="component" value="Chromosome"/>
</dbReference>
<sequence length="220" mass="23604">MNTALKKAIVYIVVFLLGLGIGVVAIWDFGGRSSSGASSASQTSSSTASSSPSAAPAQAARAFDKPQHTGNDSKRVFLNASKNKDGNTASLAKQLFDGQSYRQIDLVDYHIPQTGQGEGDFAKVWDQLKGADVIVIGTPVYWSNMSGYLKTFIDNVEINDDLKAADLYLIVQGADADQTNAINSTYGTMNRIAKRFSLNFVGIGQTSDQIKQLHQTMIGK</sequence>
<feature type="compositionally biased region" description="Low complexity" evidence="3">
    <location>
        <begin position="38"/>
        <end position="61"/>
    </location>
</feature>
<protein>
    <recommendedName>
        <fullName evidence="5">NADPH-dependent FMN reductase-like domain-containing protein</fullName>
    </recommendedName>
</protein>
<name>A0ABN6SBR0_9BIFI</name>
<feature type="transmembrane region" description="Helical" evidence="4">
    <location>
        <begin position="9"/>
        <end position="27"/>
    </location>
</feature>
<keyword evidence="4" id="KW-0812">Transmembrane</keyword>
<keyword evidence="4" id="KW-1133">Transmembrane helix</keyword>
<keyword evidence="2" id="KW-0288">FMN</keyword>
<dbReference type="PANTHER" id="PTHR43278:SF4">
    <property type="entry name" value="NAD(P)H-DEPENDENT FMN-CONTAINING OXIDOREDUCTASE YWQN-RELATED"/>
    <property type="match status" value="1"/>
</dbReference>
<feature type="region of interest" description="Disordered" evidence="3">
    <location>
        <begin position="38"/>
        <end position="71"/>
    </location>
</feature>